<comment type="caution">
    <text evidence="1">The sequence shown here is derived from an EMBL/GenBank/DDBJ whole genome shotgun (WGS) entry which is preliminary data.</text>
</comment>
<protein>
    <submittedName>
        <fullName evidence="1">Uncharacterized protein</fullName>
    </submittedName>
</protein>
<gene>
    <name evidence="1" type="ORF">F5890DRAFT_1555753</name>
</gene>
<reference evidence="1" key="1">
    <citation type="submission" date="2022-08" db="EMBL/GenBank/DDBJ databases">
        <authorList>
            <consortium name="DOE Joint Genome Institute"/>
            <person name="Min B."/>
            <person name="Riley R."/>
            <person name="Sierra-Patev S."/>
            <person name="Naranjo-Ortiz M."/>
            <person name="Looney B."/>
            <person name="Konkel Z."/>
            <person name="Slot J.C."/>
            <person name="Sakamoto Y."/>
            <person name="Steenwyk J.L."/>
            <person name="Rokas A."/>
            <person name="Carro J."/>
            <person name="Camarero S."/>
            <person name="Ferreira P."/>
            <person name="Molpeceres G."/>
            <person name="Ruiz-Duenas F.J."/>
            <person name="Serrano A."/>
            <person name="Henrissat B."/>
            <person name="Drula E."/>
            <person name="Hughes K.W."/>
            <person name="Mata J.L."/>
            <person name="Ishikawa N.K."/>
            <person name="Vargas-Isla R."/>
            <person name="Ushijima S."/>
            <person name="Smith C.A."/>
            <person name="Ahrendt S."/>
            <person name="Andreopoulos W."/>
            <person name="He G."/>
            <person name="Labutti K."/>
            <person name="Lipzen A."/>
            <person name="Ng V."/>
            <person name="Sandor L."/>
            <person name="Barry K."/>
            <person name="Martinez A.T."/>
            <person name="Xiao Y."/>
            <person name="Gibbons J.G."/>
            <person name="Terashima K."/>
            <person name="Hibbett D.S."/>
            <person name="Grigoriev I.V."/>
        </authorList>
    </citation>
    <scope>NUCLEOTIDE SEQUENCE</scope>
    <source>
        <strain evidence="1">TFB7829</strain>
    </source>
</reference>
<dbReference type="Proteomes" id="UP001163850">
    <property type="component" value="Unassembled WGS sequence"/>
</dbReference>
<name>A0AA38PWP9_9AGAR</name>
<proteinExistence type="predicted"/>
<dbReference type="AlphaFoldDB" id="A0AA38PWP9"/>
<accession>A0AA38PWP9</accession>
<evidence type="ECO:0000313" key="1">
    <source>
        <dbReference type="EMBL" id="KAJ3982610.1"/>
    </source>
</evidence>
<organism evidence="1 2">
    <name type="scientific">Lentinula detonsa</name>
    <dbReference type="NCBI Taxonomy" id="2804962"/>
    <lineage>
        <taxon>Eukaryota</taxon>
        <taxon>Fungi</taxon>
        <taxon>Dikarya</taxon>
        <taxon>Basidiomycota</taxon>
        <taxon>Agaricomycotina</taxon>
        <taxon>Agaricomycetes</taxon>
        <taxon>Agaricomycetidae</taxon>
        <taxon>Agaricales</taxon>
        <taxon>Marasmiineae</taxon>
        <taxon>Omphalotaceae</taxon>
        <taxon>Lentinula</taxon>
    </lineage>
</organism>
<evidence type="ECO:0000313" key="2">
    <source>
        <dbReference type="Proteomes" id="UP001163850"/>
    </source>
</evidence>
<dbReference type="EMBL" id="MU802055">
    <property type="protein sequence ID" value="KAJ3982610.1"/>
    <property type="molecule type" value="Genomic_DNA"/>
</dbReference>
<sequence length="130" mass="15189">MFEDISAKITLSSKPFDNSQDGWCEPTPHNFATYVYNARVHIHGMSRLSLHSHVMYVDSYSEDHLPLWKAARNLKSTFATLRIQWEQSDPRRRGRPPVPPFQNAESYAASILEFYFTRKCGKNFDPEMLY</sequence>